<evidence type="ECO:0000256" key="1">
    <source>
        <dbReference type="ARBA" id="ARBA00006155"/>
    </source>
</evidence>
<evidence type="ECO:0000256" key="9">
    <source>
        <dbReference type="SAM" id="MobiDB-lite"/>
    </source>
</evidence>
<feature type="compositionally biased region" description="Gly residues" evidence="9">
    <location>
        <begin position="433"/>
        <end position="450"/>
    </location>
</feature>
<dbReference type="GO" id="GO:0010906">
    <property type="term" value="P:regulation of glucose metabolic process"/>
    <property type="evidence" value="ECO:0007669"/>
    <property type="project" value="TreeGrafter"/>
</dbReference>
<evidence type="ECO:0000256" key="8">
    <source>
        <dbReference type="RuleBase" id="RU366032"/>
    </source>
</evidence>
<dbReference type="InterPro" id="IPR036784">
    <property type="entry name" value="AK/P_DHK_N_sf"/>
</dbReference>
<protein>
    <recommendedName>
        <fullName evidence="8">Protein-serine/threonine kinase</fullName>
        <ecNumber evidence="8">2.7.11.-</ecNumber>
    </recommendedName>
</protein>
<organism evidence="11">
    <name type="scientific">Chlamydomonas euryale</name>
    <dbReference type="NCBI Taxonomy" id="1486919"/>
    <lineage>
        <taxon>Eukaryota</taxon>
        <taxon>Viridiplantae</taxon>
        <taxon>Chlorophyta</taxon>
        <taxon>core chlorophytes</taxon>
        <taxon>Chlorophyceae</taxon>
        <taxon>CS clade</taxon>
        <taxon>Chlamydomonadales</taxon>
        <taxon>Chlamydomonadaceae</taxon>
        <taxon>Chlamydomonas</taxon>
    </lineage>
</organism>
<reference evidence="11" key="1">
    <citation type="submission" date="2021-01" db="EMBL/GenBank/DDBJ databases">
        <authorList>
            <person name="Corre E."/>
            <person name="Pelletier E."/>
            <person name="Niang G."/>
            <person name="Scheremetjew M."/>
            <person name="Finn R."/>
            <person name="Kale V."/>
            <person name="Holt S."/>
            <person name="Cochrane G."/>
            <person name="Meng A."/>
            <person name="Brown T."/>
            <person name="Cohen L."/>
        </authorList>
    </citation>
    <scope>NUCLEOTIDE SEQUENCE</scope>
    <source>
        <strain evidence="11">CCMP219</strain>
    </source>
</reference>
<dbReference type="InterPro" id="IPR018955">
    <property type="entry name" value="BCDHK/PDK_N"/>
</dbReference>
<sequence>MAVAGGAACAPLLWRCGGRVSVASSALGAALCGAFRNMSEGRRRDVHAGAVPAAAAAPGRSGSGGADGLGDGLHPGFYDSTVEKYAQQALDKLSMEQMIEWGQAAWRDPDKNILRSARHVQRELPKRLARRLLDLQLLPHLVVTNPHIKAVYDGYRRSFDSLRAIPLVRSHKDNSKFCAELRRHLDEHAVMLDRLAAGLRECRRRQLVGAFLHLDDFFDTMLRSRISRRVMAEQHLSLSAHRPGYVGIVAADLPVAEAVGLAAQMATQMCVETFGVSPEFEMCGDVRASLSYIPAHLDYMLFELFKNAARAVVETHRARSGPRARLPPVSVRVCDGGPGHLTVHVSDQGGGVPPGLLRHVWSYGFSTVGMADSELAQWLRAPGEGASVAARASGQPPADGAGGAAHEEALLRLPAIGAVSAPPWDALDRDNGVGLGNGGSGGAADGGGGEGGEEAASSYVPGDSPHSSAGGTRDALGALQGGDGGGGGVPPSGQLSGSFRMAGLGFGLPLSRLYARYFGGDIVLHVVPGYGTDVYLTLTRPRLEPGEVYPRSGNVA</sequence>
<dbReference type="InterPro" id="IPR039028">
    <property type="entry name" value="BCKD/PDK"/>
</dbReference>
<dbReference type="PANTHER" id="PTHR11947:SF20">
    <property type="entry name" value="[3-METHYL-2-OXOBUTANOATE DEHYDROGENASE [LIPOAMIDE]] KINASE, MITOCHONDRIAL"/>
    <property type="match status" value="1"/>
</dbReference>
<keyword evidence="7 8" id="KW-0496">Mitochondrion</keyword>
<dbReference type="EMBL" id="HBEC01022485">
    <property type="protein sequence ID" value="CAD8290281.1"/>
    <property type="molecule type" value="Transcribed_RNA"/>
</dbReference>
<keyword evidence="6 8" id="KW-0067">ATP-binding</keyword>
<dbReference type="Pfam" id="PF10436">
    <property type="entry name" value="BCDHK_Adom3"/>
    <property type="match status" value="1"/>
</dbReference>
<keyword evidence="4 8" id="KW-0547">Nucleotide-binding</keyword>
<evidence type="ECO:0000259" key="10">
    <source>
        <dbReference type="Pfam" id="PF10436"/>
    </source>
</evidence>
<evidence type="ECO:0000256" key="7">
    <source>
        <dbReference type="ARBA" id="ARBA00023128"/>
    </source>
</evidence>
<evidence type="ECO:0000256" key="4">
    <source>
        <dbReference type="ARBA" id="ARBA00022741"/>
    </source>
</evidence>
<keyword evidence="2" id="KW-0597">Phosphoprotein</keyword>
<dbReference type="GO" id="GO:0005759">
    <property type="term" value="C:mitochondrial matrix"/>
    <property type="evidence" value="ECO:0007669"/>
    <property type="project" value="UniProtKB-SubCell"/>
</dbReference>
<feature type="domain" description="Branched-chain alpha-ketoacid dehydrogenase kinase/Pyruvate dehydrogenase kinase N-terminal" evidence="10">
    <location>
        <begin position="93"/>
        <end position="249"/>
    </location>
</feature>
<dbReference type="GO" id="GO:0004740">
    <property type="term" value="F:pyruvate dehydrogenase (acetyl-transferring) kinase activity"/>
    <property type="evidence" value="ECO:0007669"/>
    <property type="project" value="TreeGrafter"/>
</dbReference>
<evidence type="ECO:0000256" key="3">
    <source>
        <dbReference type="ARBA" id="ARBA00022679"/>
    </source>
</evidence>
<dbReference type="AlphaFoldDB" id="A0A7R9YWB6"/>
<dbReference type="Gene3D" id="3.30.565.10">
    <property type="entry name" value="Histidine kinase-like ATPase, C-terminal domain"/>
    <property type="match status" value="1"/>
</dbReference>
<evidence type="ECO:0000256" key="6">
    <source>
        <dbReference type="ARBA" id="ARBA00022840"/>
    </source>
</evidence>
<dbReference type="Gene3D" id="1.20.140.20">
    <property type="entry name" value="Alpha-ketoacid/pyruvate dehydrogenase kinase, N-terminal domain"/>
    <property type="match status" value="1"/>
</dbReference>
<evidence type="ECO:0000313" key="11">
    <source>
        <dbReference type="EMBL" id="CAD8290281.1"/>
    </source>
</evidence>
<keyword evidence="5 8" id="KW-0418">Kinase</keyword>
<dbReference type="PANTHER" id="PTHR11947">
    <property type="entry name" value="PYRUVATE DEHYDROGENASE KINASE"/>
    <property type="match status" value="1"/>
</dbReference>
<feature type="region of interest" description="Disordered" evidence="9">
    <location>
        <begin position="429"/>
        <end position="494"/>
    </location>
</feature>
<proteinExistence type="inferred from homology"/>
<name>A0A7R9YWB6_9CHLO</name>
<feature type="compositionally biased region" description="Gly residues" evidence="9">
    <location>
        <begin position="479"/>
        <end position="490"/>
    </location>
</feature>
<accession>A0A7R9YWB6</accession>
<evidence type="ECO:0000256" key="5">
    <source>
        <dbReference type="ARBA" id="ARBA00022777"/>
    </source>
</evidence>
<comment type="similarity">
    <text evidence="1 8">Belongs to the PDK/BCKDK protein kinase family.</text>
</comment>
<gene>
    <name evidence="11" type="ORF">CEUR00632_LOCUS10317</name>
</gene>
<dbReference type="GO" id="GO:0005524">
    <property type="term" value="F:ATP binding"/>
    <property type="evidence" value="ECO:0007669"/>
    <property type="project" value="UniProtKB-UniRule"/>
</dbReference>
<comment type="subcellular location">
    <subcellularLocation>
        <location evidence="8">Mitochondrion matrix</location>
    </subcellularLocation>
</comment>
<keyword evidence="3 8" id="KW-0808">Transferase</keyword>
<dbReference type="EC" id="2.7.11.-" evidence="8"/>
<dbReference type="InterPro" id="IPR036890">
    <property type="entry name" value="HATPase_C_sf"/>
</dbReference>
<dbReference type="SUPFAM" id="SSF69012">
    <property type="entry name" value="alpha-ketoacid dehydrogenase kinase, N-terminal domain"/>
    <property type="match status" value="1"/>
</dbReference>
<evidence type="ECO:0000256" key="2">
    <source>
        <dbReference type="ARBA" id="ARBA00022553"/>
    </source>
</evidence>
<dbReference type="SUPFAM" id="SSF55874">
    <property type="entry name" value="ATPase domain of HSP90 chaperone/DNA topoisomerase II/histidine kinase"/>
    <property type="match status" value="2"/>
</dbReference>